<proteinExistence type="predicted"/>
<keyword evidence="4" id="KW-1185">Reference proteome</keyword>
<evidence type="ECO:0000259" key="2">
    <source>
        <dbReference type="Pfam" id="PF21180"/>
    </source>
</evidence>
<dbReference type="PANTHER" id="PTHR10848:SF0">
    <property type="entry name" value="MEIOTIC RECOMBINATION PROTEIN SPO11"/>
    <property type="match status" value="1"/>
</dbReference>
<gene>
    <name evidence="3" type="ORF">EHS24_005799</name>
</gene>
<dbReference type="SUPFAM" id="SSF56726">
    <property type="entry name" value="DNA topoisomerase IV, alpha subunit"/>
    <property type="match status" value="1"/>
</dbReference>
<dbReference type="PRINTS" id="PR01550">
    <property type="entry name" value="TOP6AFAMILY"/>
</dbReference>
<dbReference type="InterPro" id="IPR034136">
    <property type="entry name" value="TOPRIM_Topo6A/Spo11"/>
</dbReference>
<dbReference type="InterPro" id="IPR036078">
    <property type="entry name" value="Spo11/TopoVI_A_sf"/>
</dbReference>
<dbReference type="PANTHER" id="PTHR10848">
    <property type="entry name" value="MEIOTIC RECOMBINATION PROTEIN SPO11"/>
    <property type="match status" value="1"/>
</dbReference>
<evidence type="ECO:0000313" key="3">
    <source>
        <dbReference type="EMBL" id="RSH84284.1"/>
    </source>
</evidence>
<dbReference type="InterPro" id="IPR002815">
    <property type="entry name" value="Spo11/TopoVI_A"/>
</dbReference>
<feature type="domain" description="Topoisomerase 6 subunit A/Spo11 TOPRIM" evidence="2">
    <location>
        <begin position="174"/>
        <end position="316"/>
    </location>
</feature>
<dbReference type="STRING" id="105984.A0A427XZG5"/>
<dbReference type="GO" id="GO:0003918">
    <property type="term" value="F:DNA topoisomerase type II (double strand cut, ATP-hydrolyzing) activity"/>
    <property type="evidence" value="ECO:0007669"/>
    <property type="project" value="InterPro"/>
</dbReference>
<dbReference type="Gene3D" id="3.40.1360.10">
    <property type="match status" value="1"/>
</dbReference>
<sequence length="346" mass="37204">MSSTAAALAFLTTALDAFAQQDQDRRWVIYPGLRDLTASNGNLVQITMGAVAYRKKVHAVLTMLRDSLVCDRIRCLRDYWHATAKILGAVPISISAVAQIIDQVVLGAGGGLTREDFNVDSQVGAHISASEGCQLVMNGHAVGRRPIPVPWDYEFSIGDGGTVNWLLVSERSALAQREVLENQDIGPGIVISTSGASGFACRELVSQLSEQYRSVPVIGFSDFTPDGMRLIATLKYGGRFAAQQVDGATTPRLVRGGLSATQAMSDMGLDLDTHFKRLTKGDHATIESLLSDPDIPAAWKYDLKVMKALKIKTDLNVTGPIEDVLLECVVRVIKQAQKSATSASGS</sequence>
<evidence type="ECO:0000256" key="1">
    <source>
        <dbReference type="SAM" id="SignalP"/>
    </source>
</evidence>
<dbReference type="Proteomes" id="UP000279236">
    <property type="component" value="Unassembled WGS sequence"/>
</dbReference>
<keyword evidence="1" id="KW-0732">Signal</keyword>
<dbReference type="RefSeq" id="XP_028477732.1">
    <property type="nucleotide sequence ID" value="XM_028621280.1"/>
</dbReference>
<organism evidence="3 4">
    <name type="scientific">Apiotrichum porosum</name>
    <dbReference type="NCBI Taxonomy" id="105984"/>
    <lineage>
        <taxon>Eukaryota</taxon>
        <taxon>Fungi</taxon>
        <taxon>Dikarya</taxon>
        <taxon>Basidiomycota</taxon>
        <taxon>Agaricomycotina</taxon>
        <taxon>Tremellomycetes</taxon>
        <taxon>Trichosporonales</taxon>
        <taxon>Trichosporonaceae</taxon>
        <taxon>Apiotrichum</taxon>
    </lineage>
</organism>
<name>A0A427XZG5_9TREE</name>
<feature type="signal peptide" evidence="1">
    <location>
        <begin position="1"/>
        <end position="19"/>
    </location>
</feature>
<accession>A0A427XZG5</accession>
<evidence type="ECO:0000313" key="4">
    <source>
        <dbReference type="Proteomes" id="UP000279236"/>
    </source>
</evidence>
<dbReference type="GO" id="GO:0005694">
    <property type="term" value="C:chromosome"/>
    <property type="evidence" value="ECO:0007669"/>
    <property type="project" value="InterPro"/>
</dbReference>
<dbReference type="GO" id="GO:0003677">
    <property type="term" value="F:DNA binding"/>
    <property type="evidence" value="ECO:0007669"/>
    <property type="project" value="InterPro"/>
</dbReference>
<protein>
    <recommendedName>
        <fullName evidence="2">Topoisomerase 6 subunit A/Spo11 TOPRIM domain-containing protein</fullName>
    </recommendedName>
</protein>
<feature type="chain" id="PRO_5018976000" description="Topoisomerase 6 subunit A/Spo11 TOPRIM domain-containing protein" evidence="1">
    <location>
        <begin position="20"/>
        <end position="346"/>
    </location>
</feature>
<dbReference type="EMBL" id="RSCE01000003">
    <property type="protein sequence ID" value="RSH84284.1"/>
    <property type="molecule type" value="Genomic_DNA"/>
</dbReference>
<comment type="caution">
    <text evidence="3">The sequence shown here is derived from an EMBL/GenBank/DDBJ whole genome shotgun (WGS) entry which is preliminary data.</text>
</comment>
<reference evidence="3 4" key="1">
    <citation type="submission" date="2018-11" db="EMBL/GenBank/DDBJ databases">
        <title>Genome sequence of Apiotrichum porosum DSM 27194.</title>
        <authorList>
            <person name="Aliyu H."/>
            <person name="Gorte O."/>
            <person name="Ochsenreither K."/>
        </authorList>
    </citation>
    <scope>NUCLEOTIDE SEQUENCE [LARGE SCALE GENOMIC DNA]</scope>
    <source>
        <strain evidence="3 4">DSM 27194</strain>
    </source>
</reference>
<dbReference type="Pfam" id="PF21180">
    <property type="entry name" value="TOP6A-Spo11_Toprim"/>
    <property type="match status" value="1"/>
</dbReference>
<dbReference type="AlphaFoldDB" id="A0A427XZG5"/>
<dbReference type="GeneID" id="39590342"/>